<reference evidence="1 2" key="1">
    <citation type="journal article" date="2016" name="Genome Announc.">
        <title>Complete genome sequence of the hyperthermophilic and piezophilic archaeon Thermococcus barophilus Ch5, capable of growth at the expense of hydrogenogenesis from carbon monoxide and formate.</title>
        <authorList>
            <person name="Oger P."/>
            <person name="Sokolova T.G."/>
            <person name="Kozhevnikova D.A."/>
            <person name="Taranov E.A."/>
            <person name="Vannier P."/>
            <person name="Lee H.S."/>
            <person name="Kwon K.K."/>
            <person name="Kang S.G."/>
            <person name="Lee J.H."/>
            <person name="Bonch-Osmolovskaya E.A."/>
            <person name="Lebedinsky A.V."/>
        </authorList>
    </citation>
    <scope>NUCLEOTIDE SEQUENCE [LARGE SCALE GENOMIC DNA]</scope>
    <source>
        <strain evidence="2">Ch5</strain>
    </source>
</reference>
<dbReference type="GeneID" id="26137897"/>
<name>A0A0S1XFK3_THEBA</name>
<dbReference type="AlphaFoldDB" id="A0A0S1XFK3"/>
<gene>
    <name evidence="1" type="ORF">TBCH5v1_2693</name>
</gene>
<evidence type="ECO:0000313" key="2">
    <source>
        <dbReference type="Proteomes" id="UP000066042"/>
    </source>
</evidence>
<proteinExistence type="predicted"/>
<dbReference type="STRING" id="55802.TBCH5v1_2693"/>
<organism evidence="1 2">
    <name type="scientific">Thermococcus barophilus</name>
    <dbReference type="NCBI Taxonomy" id="55802"/>
    <lineage>
        <taxon>Archaea</taxon>
        <taxon>Methanobacteriati</taxon>
        <taxon>Methanobacteriota</taxon>
        <taxon>Thermococci</taxon>
        <taxon>Thermococcales</taxon>
        <taxon>Thermococcaceae</taxon>
        <taxon>Thermococcus</taxon>
    </lineage>
</organism>
<sequence>MRLLRFGPSLVFVRSSRVEELVKFLRNFFGINEISADDALRESSELDTIIVPTSEKEWKTFIEPSQRVFLIRMCCDSVLKELFNSNPPAERINLGPHIILFRVPSNIKRAVEILKKRYGGEEVSLISGIEKGEERDTLLVITEKKLSKPVGFEDIKATLLFSGKNFVELYHELRTYLPIIMYKVLPEGFREITIKLYDTAKRYDENVERLLLVLEDLDLGYAVNEGWGWDYPRPLMRVKIYKVKLLTWEKPERVKFLLKGLEYRGYRRLCDIDVFVDGKRISWTSISKKYNSKFELAKAAREELERLLSEDVKKKLHKIEAKLLQEGAHQQK</sequence>
<dbReference type="Proteomes" id="UP000066042">
    <property type="component" value="Chromosome"/>
</dbReference>
<protein>
    <submittedName>
        <fullName evidence="1">Uncharacterized protein</fullName>
    </submittedName>
</protein>
<accession>A0A0S1XFK3</accession>
<dbReference type="RefSeq" id="WP_056934927.1">
    <property type="nucleotide sequence ID" value="NZ_CP013050.1"/>
</dbReference>
<dbReference type="PATRIC" id="fig|55802.8.peg.2679"/>
<dbReference type="EMBL" id="CP013050">
    <property type="protein sequence ID" value="ALM76581.1"/>
    <property type="molecule type" value="Genomic_DNA"/>
</dbReference>
<evidence type="ECO:0000313" key="1">
    <source>
        <dbReference type="EMBL" id="ALM76581.1"/>
    </source>
</evidence>